<organism evidence="1 2">
    <name type="scientific">Parascaris univalens</name>
    <name type="common">Nematode worm</name>
    <dbReference type="NCBI Taxonomy" id="6257"/>
    <lineage>
        <taxon>Eukaryota</taxon>
        <taxon>Metazoa</taxon>
        <taxon>Ecdysozoa</taxon>
        <taxon>Nematoda</taxon>
        <taxon>Chromadorea</taxon>
        <taxon>Rhabditida</taxon>
        <taxon>Spirurina</taxon>
        <taxon>Ascaridomorpha</taxon>
        <taxon>Ascaridoidea</taxon>
        <taxon>Ascarididae</taxon>
        <taxon>Parascaris</taxon>
    </lineage>
</organism>
<name>A0A914ZXC4_PARUN</name>
<dbReference type="Proteomes" id="UP000887569">
    <property type="component" value="Unplaced"/>
</dbReference>
<reference evidence="2" key="1">
    <citation type="submission" date="2022-11" db="UniProtKB">
        <authorList>
            <consortium name="WormBaseParasite"/>
        </authorList>
    </citation>
    <scope>IDENTIFICATION</scope>
</reference>
<keyword evidence="1" id="KW-1185">Reference proteome</keyword>
<evidence type="ECO:0000313" key="1">
    <source>
        <dbReference type="Proteomes" id="UP000887569"/>
    </source>
</evidence>
<protein>
    <submittedName>
        <fullName evidence="2">Dendritic cell-specific transmembrane protein-like domain-containing protein</fullName>
    </submittedName>
</protein>
<dbReference type="AlphaFoldDB" id="A0A914ZXC4"/>
<accession>A0A914ZXC4</accession>
<dbReference type="WBParaSite" id="PgB25_g016_t12">
    <property type="protein sequence ID" value="PgB25_g016_t12"/>
    <property type="gene ID" value="PgB25_g016"/>
</dbReference>
<proteinExistence type="predicted"/>
<sequence length="93" mass="11062">MHHKMASVGISDRFYANPAVPKVCLQFSRCFEGKFSATLILRGLKSEFHACFLMIFDNFLLTNYTYFMTIKDYSSWYKVFNPRKFFFFLHKSS</sequence>
<evidence type="ECO:0000313" key="2">
    <source>
        <dbReference type="WBParaSite" id="PgB25_g016_t12"/>
    </source>
</evidence>